<reference evidence="3" key="1">
    <citation type="submission" date="2016-10" db="EMBL/GenBank/DDBJ databases">
        <authorList>
            <person name="Varghese N."/>
            <person name="Submissions S."/>
        </authorList>
    </citation>
    <scope>NUCLEOTIDE SEQUENCE [LARGE SCALE GENOMIC DNA]</scope>
    <source>
        <strain evidence="3">VPI 5359</strain>
    </source>
</reference>
<dbReference type="STRING" id="1528.SAMN04488579_1352"/>
<gene>
    <name evidence="2" type="ORF">SAMN04488579_1352</name>
</gene>
<proteinExistence type="predicted"/>
<dbReference type="InterPro" id="IPR046313">
    <property type="entry name" value="DUF6465"/>
</dbReference>
<evidence type="ECO:0000313" key="2">
    <source>
        <dbReference type="EMBL" id="SDY44056.1"/>
    </source>
</evidence>
<evidence type="ECO:0000313" key="3">
    <source>
        <dbReference type="Proteomes" id="UP000199652"/>
    </source>
</evidence>
<dbReference type="AlphaFoldDB" id="A0A1H3JVU8"/>
<feature type="region of interest" description="Disordered" evidence="1">
    <location>
        <begin position="1"/>
        <end position="66"/>
    </location>
</feature>
<dbReference type="EMBL" id="FNOU01000035">
    <property type="protein sequence ID" value="SDY44056.1"/>
    <property type="molecule type" value="Genomic_DNA"/>
</dbReference>
<dbReference type="RefSeq" id="WP_242873597.1">
    <property type="nucleotide sequence ID" value="NZ_FNOU01000035.1"/>
</dbReference>
<evidence type="ECO:0000256" key="1">
    <source>
        <dbReference type="SAM" id="MobiDB-lite"/>
    </source>
</evidence>
<accession>A0A1H3JVU8</accession>
<feature type="compositionally biased region" description="Low complexity" evidence="1">
    <location>
        <begin position="34"/>
        <end position="60"/>
    </location>
</feature>
<keyword evidence="3" id="KW-1185">Reference proteome</keyword>
<protein>
    <submittedName>
        <fullName evidence="2">Uncharacterized protein</fullName>
    </submittedName>
</protein>
<name>A0A1H3JVU8_EUBBA</name>
<organism evidence="2 3">
    <name type="scientific">Eubacterium barkeri</name>
    <name type="common">Clostridium barkeri</name>
    <dbReference type="NCBI Taxonomy" id="1528"/>
    <lineage>
        <taxon>Bacteria</taxon>
        <taxon>Bacillati</taxon>
        <taxon>Bacillota</taxon>
        <taxon>Clostridia</taxon>
        <taxon>Eubacteriales</taxon>
        <taxon>Eubacteriaceae</taxon>
        <taxon>Eubacterium</taxon>
    </lineage>
</organism>
<sequence length="133" mass="13983">MAQVRNKKSAAAGAMAKNSTGTASTAAPQKKDMAPAAKAPAAPKSATATTKATTTPTSKKTSTKKKTVTEVVVQFDGKEFKSADLITRVKEIWTKEMGRKVNEAADMTVYINTDEGMAYYVINGGDVTGSFAL</sequence>
<dbReference type="Proteomes" id="UP000199652">
    <property type="component" value="Unassembled WGS sequence"/>
</dbReference>
<dbReference type="Pfam" id="PF20069">
    <property type="entry name" value="DUF6465"/>
    <property type="match status" value="1"/>
</dbReference>